<reference evidence="3" key="1">
    <citation type="submission" date="2020-10" db="EMBL/GenBank/DDBJ databases">
        <authorList>
            <person name="Gilroy R."/>
        </authorList>
    </citation>
    <scope>NUCLEOTIDE SEQUENCE</scope>
    <source>
        <strain evidence="3">B3-4054</strain>
    </source>
</reference>
<name>A0A9D9HD04_9SPIR</name>
<reference evidence="3" key="2">
    <citation type="journal article" date="2021" name="PeerJ">
        <title>Extensive microbial diversity within the chicken gut microbiome revealed by metagenomics and culture.</title>
        <authorList>
            <person name="Gilroy R."/>
            <person name="Ravi A."/>
            <person name="Getino M."/>
            <person name="Pursley I."/>
            <person name="Horton D.L."/>
            <person name="Alikhan N.F."/>
            <person name="Baker D."/>
            <person name="Gharbi K."/>
            <person name="Hall N."/>
            <person name="Watson M."/>
            <person name="Adriaenssens E.M."/>
            <person name="Foster-Nyarko E."/>
            <person name="Jarju S."/>
            <person name="Secka A."/>
            <person name="Antonio M."/>
            <person name="Oren A."/>
            <person name="Chaudhuri R.R."/>
            <person name="La Ragione R."/>
            <person name="Hildebrand F."/>
            <person name="Pallen M.J."/>
        </authorList>
    </citation>
    <scope>NUCLEOTIDE SEQUENCE</scope>
    <source>
        <strain evidence="3">B3-4054</strain>
    </source>
</reference>
<sequence>MTRRLPKFFCENCGAEVRRSDRLCPHCGKFFAAVRCPSCGRTGPAALFDRGCPSCGYAVFSGNRAGGSPAGGGKKTAAGARKRACRRSFSPDPLPLWVYLTVAVLFAALGAVFFLKPPV</sequence>
<gene>
    <name evidence="3" type="ORF">IAA96_01105</name>
</gene>
<accession>A0A9D9HD04</accession>
<protein>
    <submittedName>
        <fullName evidence="3">Zinc ribbon domain-containing protein</fullName>
    </submittedName>
</protein>
<dbReference type="Proteomes" id="UP000823616">
    <property type="component" value="Unassembled WGS sequence"/>
</dbReference>
<keyword evidence="1" id="KW-1133">Transmembrane helix</keyword>
<organism evidence="3 4">
    <name type="scientific">Candidatus Avitreponema avistercoris</name>
    <dbReference type="NCBI Taxonomy" id="2840705"/>
    <lineage>
        <taxon>Bacteria</taxon>
        <taxon>Pseudomonadati</taxon>
        <taxon>Spirochaetota</taxon>
        <taxon>Spirochaetia</taxon>
        <taxon>Spirochaetales</taxon>
        <taxon>Candidatus Avitreponema</taxon>
    </lineage>
</organism>
<proteinExistence type="predicted"/>
<evidence type="ECO:0000313" key="4">
    <source>
        <dbReference type="Proteomes" id="UP000823616"/>
    </source>
</evidence>
<dbReference type="Pfam" id="PF12773">
    <property type="entry name" value="DZR"/>
    <property type="match status" value="1"/>
</dbReference>
<dbReference type="AlphaFoldDB" id="A0A9D9HD04"/>
<keyword evidence="1" id="KW-0812">Transmembrane</keyword>
<feature type="transmembrane region" description="Helical" evidence="1">
    <location>
        <begin position="96"/>
        <end position="115"/>
    </location>
</feature>
<evidence type="ECO:0000256" key="1">
    <source>
        <dbReference type="SAM" id="Phobius"/>
    </source>
</evidence>
<keyword evidence="1" id="KW-0472">Membrane</keyword>
<evidence type="ECO:0000313" key="3">
    <source>
        <dbReference type="EMBL" id="MBO8449685.1"/>
    </source>
</evidence>
<evidence type="ECO:0000259" key="2">
    <source>
        <dbReference type="Pfam" id="PF12773"/>
    </source>
</evidence>
<feature type="domain" description="DZANK-type" evidence="2">
    <location>
        <begin position="10"/>
        <end position="56"/>
    </location>
</feature>
<comment type="caution">
    <text evidence="3">The sequence shown here is derived from an EMBL/GenBank/DDBJ whole genome shotgun (WGS) entry which is preliminary data.</text>
</comment>
<dbReference type="EMBL" id="JADIMS010000015">
    <property type="protein sequence ID" value="MBO8449685.1"/>
    <property type="molecule type" value="Genomic_DNA"/>
</dbReference>
<dbReference type="InterPro" id="IPR025874">
    <property type="entry name" value="DZR"/>
</dbReference>